<keyword evidence="2" id="KW-1185">Reference proteome</keyword>
<dbReference type="Proteomes" id="UP000451233">
    <property type="component" value="Unassembled WGS sequence"/>
</dbReference>
<dbReference type="InterPro" id="IPR014541">
    <property type="entry name" value="Amdntrnsf_FN0238"/>
</dbReference>
<comment type="caution">
    <text evidence="1">The sequence shown here is derived from an EMBL/GenBank/DDBJ whole genome shotgun (WGS) entry which is preliminary data.</text>
</comment>
<keyword evidence="1" id="KW-0808">Transferase</keyword>
<dbReference type="Pfam" id="PF19420">
    <property type="entry name" value="DDAH_eukar"/>
    <property type="match status" value="1"/>
</dbReference>
<dbReference type="SUPFAM" id="SSF55909">
    <property type="entry name" value="Pentein"/>
    <property type="match status" value="1"/>
</dbReference>
<dbReference type="NCBIfam" id="NF046062">
    <property type="entry name" value="citrull_CtlX"/>
    <property type="match status" value="1"/>
</dbReference>
<sequence length="291" mass="32572">MVRPADFRYNPLTATSNAFQSAGDDPGNVQQRALSEFDRMVEILRSNQLEITVINDLEASNTPDSIFPNNWISFHNGLVFLYPMEAENRRGERRKEVIGTLSHIAAVSRIEDLSYFEQQSKFLEGTGSMVLDRVNKLAYACLSPRTHRDVLTAFCEIAGYTPIVFRAMGDTGTPIYHTNVMMCIGEQFAVVCLESIADVTEREMVSNSLGRTGKELVAISYDQVNRFAGNMLELKNMNGEHILFMSESAYRSLTTAQVAVLEKYARLCWCSLSTIERNGGGSARCMIAEIF</sequence>
<reference evidence="1 2" key="1">
    <citation type="submission" date="2019-11" db="EMBL/GenBank/DDBJ databases">
        <title>Pedobacter sp. HMF7056 Genome sequencing and assembly.</title>
        <authorList>
            <person name="Kang H."/>
            <person name="Kim H."/>
            <person name="Joh K."/>
        </authorList>
    </citation>
    <scope>NUCLEOTIDE SEQUENCE [LARGE SCALE GENOMIC DNA]</scope>
    <source>
        <strain evidence="1 2">HMF7056</strain>
    </source>
</reference>
<dbReference type="AlphaFoldDB" id="A0A7K1Y011"/>
<dbReference type="GO" id="GO:0016740">
    <property type="term" value="F:transferase activity"/>
    <property type="evidence" value="ECO:0007669"/>
    <property type="project" value="UniProtKB-KW"/>
</dbReference>
<proteinExistence type="predicted"/>
<organism evidence="1 2">
    <name type="scientific">Hufsiella ginkgonis</name>
    <dbReference type="NCBI Taxonomy" id="2695274"/>
    <lineage>
        <taxon>Bacteria</taxon>
        <taxon>Pseudomonadati</taxon>
        <taxon>Bacteroidota</taxon>
        <taxon>Sphingobacteriia</taxon>
        <taxon>Sphingobacteriales</taxon>
        <taxon>Sphingobacteriaceae</taxon>
        <taxon>Hufsiella</taxon>
    </lineage>
</organism>
<evidence type="ECO:0000313" key="2">
    <source>
        <dbReference type="Proteomes" id="UP000451233"/>
    </source>
</evidence>
<dbReference type="PANTHER" id="PTHR43224">
    <property type="entry name" value="AMIDINOTRANSFERASE"/>
    <property type="match status" value="1"/>
</dbReference>
<gene>
    <name evidence="1" type="ORF">GS398_14980</name>
</gene>
<dbReference type="PIRSF" id="PIRSF028188">
    <property type="entry name" value="Amdntrnsf_FN0238"/>
    <property type="match status" value="1"/>
</dbReference>
<evidence type="ECO:0000313" key="1">
    <source>
        <dbReference type="EMBL" id="MXV16604.1"/>
    </source>
</evidence>
<name>A0A7K1Y011_9SPHI</name>
<protein>
    <submittedName>
        <fullName evidence="1">Amidinotransferase</fullName>
    </submittedName>
</protein>
<dbReference type="PANTHER" id="PTHR43224:SF1">
    <property type="entry name" value="AMIDINOTRANSFERASE"/>
    <property type="match status" value="1"/>
</dbReference>
<dbReference type="Gene3D" id="3.75.10.10">
    <property type="entry name" value="L-arginine/glycine Amidinotransferase, Chain A"/>
    <property type="match status" value="1"/>
</dbReference>
<accession>A0A7K1Y011</accession>
<dbReference type="EMBL" id="WVHS01000003">
    <property type="protein sequence ID" value="MXV16604.1"/>
    <property type="molecule type" value="Genomic_DNA"/>
</dbReference>